<evidence type="ECO:0000256" key="5">
    <source>
        <dbReference type="SAM" id="SignalP"/>
    </source>
</evidence>
<dbReference type="KEGG" id="orm:HTY61_11305"/>
<comment type="similarity">
    <text evidence="2">Belongs to the bacterial solute-binding protein 7 family.</text>
</comment>
<evidence type="ECO:0000256" key="1">
    <source>
        <dbReference type="ARBA" id="ARBA00004196"/>
    </source>
</evidence>
<dbReference type="GO" id="GO:0030288">
    <property type="term" value="C:outer membrane-bounded periplasmic space"/>
    <property type="evidence" value="ECO:0007669"/>
    <property type="project" value="InterPro"/>
</dbReference>
<keyword evidence="3" id="KW-0813">Transport</keyword>
<dbReference type="InterPro" id="IPR004682">
    <property type="entry name" value="TRAP_DctP"/>
</dbReference>
<dbReference type="AlphaFoldDB" id="A0A6N1VH43"/>
<name>A0A6N1VH43_9HYPH</name>
<keyword evidence="7" id="KW-1185">Reference proteome</keyword>
<dbReference type="Pfam" id="PF03480">
    <property type="entry name" value="DctP"/>
    <property type="match status" value="1"/>
</dbReference>
<dbReference type="InterPro" id="IPR018389">
    <property type="entry name" value="DctP_fam"/>
</dbReference>
<dbReference type="RefSeq" id="WP_175276887.1">
    <property type="nucleotide sequence ID" value="NZ_CP054836.1"/>
</dbReference>
<accession>A0A6N1VH43</accession>
<feature type="signal peptide" evidence="5">
    <location>
        <begin position="1"/>
        <end position="23"/>
    </location>
</feature>
<evidence type="ECO:0000256" key="4">
    <source>
        <dbReference type="ARBA" id="ARBA00022729"/>
    </source>
</evidence>
<keyword evidence="4 5" id="KW-0732">Signal</keyword>
<proteinExistence type="inferred from homology"/>
<comment type="subcellular location">
    <subcellularLocation>
        <location evidence="1">Cell envelope</location>
    </subcellularLocation>
</comment>
<feature type="chain" id="PRO_5026747822" evidence="5">
    <location>
        <begin position="24"/>
        <end position="324"/>
    </location>
</feature>
<dbReference type="NCBIfam" id="TIGR00787">
    <property type="entry name" value="dctP"/>
    <property type="match status" value="1"/>
</dbReference>
<evidence type="ECO:0000313" key="6">
    <source>
        <dbReference type="EMBL" id="QKV18995.1"/>
    </source>
</evidence>
<gene>
    <name evidence="6" type="ORF">HTY61_11305</name>
</gene>
<dbReference type="Gene3D" id="3.40.190.170">
    <property type="entry name" value="Bacterial extracellular solute-binding protein, family 7"/>
    <property type="match status" value="1"/>
</dbReference>
<organism evidence="6 7">
    <name type="scientific">Oricola thermophila</name>
    <dbReference type="NCBI Taxonomy" id="2742145"/>
    <lineage>
        <taxon>Bacteria</taxon>
        <taxon>Pseudomonadati</taxon>
        <taxon>Pseudomonadota</taxon>
        <taxon>Alphaproteobacteria</taxon>
        <taxon>Hyphomicrobiales</taxon>
        <taxon>Ahrensiaceae</taxon>
        <taxon>Oricola</taxon>
    </lineage>
</organism>
<evidence type="ECO:0000256" key="2">
    <source>
        <dbReference type="ARBA" id="ARBA00009023"/>
    </source>
</evidence>
<dbReference type="PANTHER" id="PTHR33376:SF4">
    <property type="entry name" value="SIALIC ACID-BINDING PERIPLASMIC PROTEIN SIAP"/>
    <property type="match status" value="1"/>
</dbReference>
<dbReference type="PIRSF" id="PIRSF006470">
    <property type="entry name" value="DctB"/>
    <property type="match status" value="1"/>
</dbReference>
<sequence length="324" mass="35129">MKKLVTMLIASAAIVMQAGSSFAEVTLKAAHSAADTEPYHIGLSKLADDVAACTSGEIKIDVFPNNQLGNEKEMIEGVLLGTIDITSPSNAVLTNFVPELAVFDLPFLFRDRDHLYKVMDGEVGDELGESVNAAGFHLLGFFEAGIRHIMTASKPINSIEDMQGLKIRTMQNPIHVASFNAFGANATPLAYGELYGALESGVVDGAEAANSNYEAKKFYEVAPNWALVSWTALVVPVIMSKEKWASLSDAEKNCFNAAIAEAEKVERAAYAKTDEDKLATLKAENVNITEPDVQQFRDAAQAVYDEFITTEDGKRLLKIIAETK</sequence>
<reference evidence="6 7" key="1">
    <citation type="submission" date="2020-06" db="EMBL/GenBank/DDBJ databases">
        <title>Oricola thermophila sp. nov. isolated from a tidal sediments.</title>
        <authorList>
            <person name="Kwon K.K."/>
            <person name="Yang S.-H."/>
            <person name="Park M.-J."/>
        </authorList>
    </citation>
    <scope>NUCLEOTIDE SEQUENCE [LARGE SCALE GENOMIC DNA]</scope>
    <source>
        <strain evidence="6 7">MEBiC13590</strain>
    </source>
</reference>
<protein>
    <submittedName>
        <fullName evidence="6">TRAP transporter substrate-binding protein</fullName>
    </submittedName>
</protein>
<dbReference type="Proteomes" id="UP000509367">
    <property type="component" value="Chromosome"/>
</dbReference>
<dbReference type="InterPro" id="IPR038404">
    <property type="entry name" value="TRAP_DctP_sf"/>
</dbReference>
<dbReference type="PANTHER" id="PTHR33376">
    <property type="match status" value="1"/>
</dbReference>
<evidence type="ECO:0000313" key="7">
    <source>
        <dbReference type="Proteomes" id="UP000509367"/>
    </source>
</evidence>
<evidence type="ECO:0000256" key="3">
    <source>
        <dbReference type="ARBA" id="ARBA00022448"/>
    </source>
</evidence>
<dbReference type="EMBL" id="CP054836">
    <property type="protein sequence ID" value="QKV18995.1"/>
    <property type="molecule type" value="Genomic_DNA"/>
</dbReference>
<dbReference type="NCBIfam" id="NF037995">
    <property type="entry name" value="TRAP_S1"/>
    <property type="match status" value="1"/>
</dbReference>
<dbReference type="GO" id="GO:0055085">
    <property type="term" value="P:transmembrane transport"/>
    <property type="evidence" value="ECO:0007669"/>
    <property type="project" value="InterPro"/>
</dbReference>
<dbReference type="CDD" id="cd13603">
    <property type="entry name" value="PBP2_TRAP_Siap_TeaA_like"/>
    <property type="match status" value="1"/>
</dbReference>